<reference evidence="1 2" key="1">
    <citation type="submission" date="2017-06" db="EMBL/GenBank/DDBJ databases">
        <title>Genome sequencing of cyanobaciteial culture collection at National Institute for Environmental Studies (NIES).</title>
        <authorList>
            <person name="Hirose Y."/>
            <person name="Shimura Y."/>
            <person name="Fujisawa T."/>
            <person name="Nakamura Y."/>
            <person name="Kawachi M."/>
        </authorList>
    </citation>
    <scope>NUCLEOTIDE SEQUENCE [LARGE SCALE GENOMIC DNA]</scope>
    <source>
        <strain evidence="1 2">NIES-2135</strain>
    </source>
</reference>
<dbReference type="EMBL" id="AP018203">
    <property type="protein sequence ID" value="BAY58793.1"/>
    <property type="molecule type" value="Genomic_DNA"/>
</dbReference>
<accession>A0A1Z4JQ64</accession>
<protein>
    <submittedName>
        <fullName evidence="1">Uncharacterized protein</fullName>
    </submittedName>
</protein>
<gene>
    <name evidence="1" type="ORF">NIES2135_56670</name>
</gene>
<evidence type="ECO:0000313" key="2">
    <source>
        <dbReference type="Proteomes" id="UP000217895"/>
    </source>
</evidence>
<keyword evidence="2" id="KW-1185">Reference proteome</keyword>
<dbReference type="AlphaFoldDB" id="A0A1Z4JQ64"/>
<proteinExistence type="predicted"/>
<organism evidence="1 2">
    <name type="scientific">Leptolyngbya boryana NIES-2135</name>
    <dbReference type="NCBI Taxonomy" id="1973484"/>
    <lineage>
        <taxon>Bacteria</taxon>
        <taxon>Bacillati</taxon>
        <taxon>Cyanobacteriota</taxon>
        <taxon>Cyanophyceae</taxon>
        <taxon>Leptolyngbyales</taxon>
        <taxon>Leptolyngbyaceae</taxon>
        <taxon>Leptolyngbya group</taxon>
        <taxon>Leptolyngbya</taxon>
    </lineage>
</organism>
<sequence length="352" mass="38692">MTANQDQIQRLLTEVQDVLAQRSPRLPWGSAAQIARQRQVLKQVRAYLEAVLSHLNQADQTTKTEAQAQDVMQSVIQEMNALRSTLLHPLHAEVATLMQQRNALIKEIRQLEAHRQMLEQPAPTEAVSQPGLPDVNQADQALTTLDTTLHVVFESLQKDIQAYQDSLSQGIDKLHSLGQQSEAMFSGIVGRLAAQMGRDASTFLQASDPSISPEAFRMPYAGTEFVPNQIKSERSSSLETITVLTQLIDQLEVEVDEFPLSIPAAPPQNGISSGRDIPSDLKSLFQAGSPKVEPTIDAMAYSELSQETTLEQLNPSVPHSSQSTPSAEEPIIFTLEGIENLFLEESKNPPNG</sequence>
<evidence type="ECO:0000313" key="1">
    <source>
        <dbReference type="EMBL" id="BAY58793.1"/>
    </source>
</evidence>
<dbReference type="Proteomes" id="UP000217895">
    <property type="component" value="Chromosome"/>
</dbReference>
<name>A0A1Z4JQ64_LEPBY</name>